<name>A0A8H5MBK5_9AGAR</name>
<dbReference type="Pfam" id="PF02458">
    <property type="entry name" value="Transferase"/>
    <property type="match status" value="1"/>
</dbReference>
<dbReference type="Gene3D" id="3.30.559.10">
    <property type="entry name" value="Chloramphenicol acetyltransferase-like domain"/>
    <property type="match status" value="2"/>
</dbReference>
<dbReference type="SUPFAM" id="SSF52777">
    <property type="entry name" value="CoA-dependent acyltransferases"/>
    <property type="match status" value="1"/>
</dbReference>
<evidence type="ECO:0000256" key="1">
    <source>
        <dbReference type="ARBA" id="ARBA00022679"/>
    </source>
</evidence>
<keyword evidence="4" id="KW-1185">Reference proteome</keyword>
<evidence type="ECO:0000313" key="4">
    <source>
        <dbReference type="Proteomes" id="UP000518752"/>
    </source>
</evidence>
<sequence>MTAASSSSSPVTVVDRRSLRFTSDDAYKAFDSSIVHLGPFDQLVPFFIPVTIVLVYKKIGPDDPIQVERLQAASELLLDYYPHLTGRLHVKNDGAYAVTDVGAGAELLIAQCSEPLDAFTSSSGRILLLDLPDGGNDLLAPFEPTLESVSRGPLFTIQHTRFACGSVGIGVRLPHWISDADGAFQLVRDLASLYRDLSKGPQAPKLSERPHIHSYMSDQLDMSLEEKQMALTFQPSLIQVVESVTSAVPQPDDAHPTVGRTLRLSGQAIMDLKAKATDPTDDRAWVSTFEAISAMLHQCVYQARLQYYDGNPISLSPPDFLNPVNFRDRLDLPRNYFPNALLVLYTPLPHDTLVHAPVWQVAKHLHDLNRNGVPEADHIRRTLRWINAQPDKRRLESGFRYGNASLMVSQWNKFGLYDRTEFQDGERPVLISTPFTPISLVDGLAYVLPTEMEGQEGGDKAALDVNLALKEPIWKLLEQNERFSSMFRFL</sequence>
<evidence type="ECO:0000313" key="3">
    <source>
        <dbReference type="EMBL" id="KAF5388475.1"/>
    </source>
</evidence>
<dbReference type="InterPro" id="IPR050317">
    <property type="entry name" value="Plant_Fungal_Acyltransferase"/>
</dbReference>
<dbReference type="Proteomes" id="UP000518752">
    <property type="component" value="Unassembled WGS sequence"/>
</dbReference>
<dbReference type="EMBL" id="JAACJN010000029">
    <property type="protein sequence ID" value="KAF5388475.1"/>
    <property type="molecule type" value="Genomic_DNA"/>
</dbReference>
<keyword evidence="1" id="KW-0808">Transferase</keyword>
<proteinExistence type="predicted"/>
<dbReference type="GO" id="GO:0016747">
    <property type="term" value="F:acyltransferase activity, transferring groups other than amino-acyl groups"/>
    <property type="evidence" value="ECO:0007669"/>
    <property type="project" value="TreeGrafter"/>
</dbReference>
<evidence type="ECO:0000256" key="2">
    <source>
        <dbReference type="ARBA" id="ARBA00023315"/>
    </source>
</evidence>
<dbReference type="AlphaFoldDB" id="A0A8H5MBK5"/>
<comment type="caution">
    <text evidence="3">The sequence shown here is derived from an EMBL/GenBank/DDBJ whole genome shotgun (WGS) entry which is preliminary data.</text>
</comment>
<dbReference type="InterPro" id="IPR023213">
    <property type="entry name" value="CAT-like_dom_sf"/>
</dbReference>
<keyword evidence="2" id="KW-0012">Acyltransferase</keyword>
<organism evidence="3 4">
    <name type="scientific">Collybiopsis confluens</name>
    <dbReference type="NCBI Taxonomy" id="2823264"/>
    <lineage>
        <taxon>Eukaryota</taxon>
        <taxon>Fungi</taxon>
        <taxon>Dikarya</taxon>
        <taxon>Basidiomycota</taxon>
        <taxon>Agaricomycotina</taxon>
        <taxon>Agaricomycetes</taxon>
        <taxon>Agaricomycetidae</taxon>
        <taxon>Agaricales</taxon>
        <taxon>Marasmiineae</taxon>
        <taxon>Omphalotaceae</taxon>
        <taxon>Collybiopsis</taxon>
    </lineage>
</organism>
<gene>
    <name evidence="3" type="ORF">D9757_004644</name>
</gene>
<dbReference type="PANTHER" id="PTHR31642">
    <property type="entry name" value="TRICHOTHECENE 3-O-ACETYLTRANSFERASE"/>
    <property type="match status" value="1"/>
</dbReference>
<dbReference type="OrthoDB" id="1862401at2759"/>
<protein>
    <submittedName>
        <fullName evidence="3">Uncharacterized protein</fullName>
    </submittedName>
</protein>
<accession>A0A8H5MBK5</accession>
<dbReference type="PANTHER" id="PTHR31642:SF11">
    <property type="entry name" value="SHIKIMATE O-HYDROXYCINNAMOYLTRANSFERASE"/>
    <property type="match status" value="1"/>
</dbReference>
<reference evidence="3 4" key="1">
    <citation type="journal article" date="2020" name="ISME J.">
        <title>Uncovering the hidden diversity of litter-decomposition mechanisms in mushroom-forming fungi.</title>
        <authorList>
            <person name="Floudas D."/>
            <person name="Bentzer J."/>
            <person name="Ahren D."/>
            <person name="Johansson T."/>
            <person name="Persson P."/>
            <person name="Tunlid A."/>
        </authorList>
    </citation>
    <scope>NUCLEOTIDE SEQUENCE [LARGE SCALE GENOMIC DNA]</scope>
    <source>
        <strain evidence="3 4">CBS 406.79</strain>
    </source>
</reference>